<organism evidence="1 2">
    <name type="scientific">Limulus polyphemus</name>
    <name type="common">Atlantic horseshoe crab</name>
    <dbReference type="NCBI Taxonomy" id="6850"/>
    <lineage>
        <taxon>Eukaryota</taxon>
        <taxon>Metazoa</taxon>
        <taxon>Ecdysozoa</taxon>
        <taxon>Arthropoda</taxon>
        <taxon>Chelicerata</taxon>
        <taxon>Merostomata</taxon>
        <taxon>Xiphosura</taxon>
        <taxon>Limulidae</taxon>
        <taxon>Limulus</taxon>
    </lineage>
</organism>
<evidence type="ECO:0000313" key="2">
    <source>
        <dbReference type="RefSeq" id="XP_022255765.1"/>
    </source>
</evidence>
<keyword evidence="1" id="KW-1185">Reference proteome</keyword>
<accession>A0ABM1TIQ9</accession>
<sequence>MASKTDENNQEEAAKNQKIDALITSQRYFDIMCKIMQNEVSKAVNTTSLSPDQKSHFEKRFNEIFQAAISGNVTLGISTQSKESSSSSNTVIMQDKRRYLNEILLPKWERTLVKTTFKRKYYPRECARLLHLRLKKEKKKLLVKEAIENGALLSSLPSESFPDSVKDTIRTTAENLNSFTMGVQSKIDKVDRLLRSKQILDKIKTCKTNAVVFEENRTSNSQTLSSIMRREQLIVRGFQPLFQQ</sequence>
<dbReference type="RefSeq" id="XP_022255765.1">
    <property type="nucleotide sequence ID" value="XM_022400057.1"/>
</dbReference>
<dbReference type="GeneID" id="106471446"/>
<proteinExistence type="predicted"/>
<gene>
    <name evidence="2" type="primary">LOC106471446</name>
</gene>
<name>A0ABM1TIQ9_LIMPO</name>
<dbReference type="Proteomes" id="UP000694941">
    <property type="component" value="Unplaced"/>
</dbReference>
<protein>
    <submittedName>
        <fullName evidence="2">Uncharacterized protein LOC106471446</fullName>
    </submittedName>
</protein>
<evidence type="ECO:0000313" key="1">
    <source>
        <dbReference type="Proteomes" id="UP000694941"/>
    </source>
</evidence>
<reference evidence="2" key="1">
    <citation type="submission" date="2025-08" db="UniProtKB">
        <authorList>
            <consortium name="RefSeq"/>
        </authorList>
    </citation>
    <scope>IDENTIFICATION</scope>
    <source>
        <tissue evidence="2">Muscle</tissue>
    </source>
</reference>